<evidence type="ECO:0000256" key="15">
    <source>
        <dbReference type="SAM" id="Phobius"/>
    </source>
</evidence>
<reference evidence="17" key="1">
    <citation type="submission" date="2021-12" db="EMBL/GenBank/DDBJ databases">
        <authorList>
            <person name="King R."/>
        </authorList>
    </citation>
    <scope>NUCLEOTIDE SEQUENCE</scope>
</reference>
<evidence type="ECO:0000313" key="18">
    <source>
        <dbReference type="Proteomes" id="UP001154114"/>
    </source>
</evidence>
<evidence type="ECO:0000256" key="13">
    <source>
        <dbReference type="PIRSR" id="PIRSR002512-1"/>
    </source>
</evidence>
<evidence type="ECO:0000256" key="12">
    <source>
        <dbReference type="ARBA" id="ARBA00023180"/>
    </source>
</evidence>
<feature type="disulfide bond" evidence="13">
    <location>
        <begin position="479"/>
        <end position="489"/>
    </location>
</feature>
<dbReference type="PANTHER" id="PTHR10082:SF60">
    <property type="entry name" value="INTEGRIN BETA-PS"/>
    <property type="match status" value="1"/>
</dbReference>
<feature type="disulfide bond" evidence="13">
    <location>
        <begin position="486"/>
        <end position="525"/>
    </location>
</feature>
<dbReference type="GO" id="GO:0008305">
    <property type="term" value="C:integrin complex"/>
    <property type="evidence" value="ECO:0007669"/>
    <property type="project" value="TreeGrafter"/>
</dbReference>
<dbReference type="GO" id="GO:0098609">
    <property type="term" value="P:cell-cell adhesion"/>
    <property type="evidence" value="ECO:0007669"/>
    <property type="project" value="TreeGrafter"/>
</dbReference>
<feature type="disulfide bond" evidence="13">
    <location>
        <begin position="608"/>
        <end position="613"/>
    </location>
</feature>
<feature type="disulfide bond" evidence="13">
    <location>
        <begin position="569"/>
        <end position="574"/>
    </location>
</feature>
<dbReference type="InterPro" id="IPR014836">
    <property type="entry name" value="Integrin_bsu_cyt_dom"/>
</dbReference>
<feature type="disulfide bond" evidence="13">
    <location>
        <begin position="531"/>
        <end position="536"/>
    </location>
</feature>
<evidence type="ECO:0000256" key="5">
    <source>
        <dbReference type="ARBA" id="ARBA00022729"/>
    </source>
</evidence>
<dbReference type="Gene3D" id="2.10.25.10">
    <property type="entry name" value="Laminin"/>
    <property type="match status" value="2"/>
</dbReference>
<keyword evidence="8 15" id="KW-1133">Transmembrane helix</keyword>
<dbReference type="Gene3D" id="1.20.5.100">
    <property type="entry name" value="Cytochrome c1, transmembrane anchor, C-terminal"/>
    <property type="match status" value="1"/>
</dbReference>
<keyword evidence="7 14" id="KW-0130">Cell adhesion</keyword>
<dbReference type="SMART" id="SM01241">
    <property type="entry name" value="Integrin_b_cyt"/>
    <property type="match status" value="1"/>
</dbReference>
<feature type="disulfide bond" evidence="13">
    <location>
        <begin position="610"/>
        <end position="664"/>
    </location>
</feature>
<dbReference type="PROSITE" id="PS50234">
    <property type="entry name" value="VWFA"/>
    <property type="match status" value="1"/>
</dbReference>
<feature type="disulfide bond" evidence="13">
    <location>
        <begin position="533"/>
        <end position="563"/>
    </location>
</feature>
<keyword evidence="10 15" id="KW-0472">Membrane</keyword>
<evidence type="ECO:0000256" key="9">
    <source>
        <dbReference type="ARBA" id="ARBA00023037"/>
    </source>
</evidence>
<gene>
    <name evidence="17" type="ORF">CINC_LOCUS10641</name>
</gene>
<dbReference type="InterPro" id="IPR015812">
    <property type="entry name" value="Integrin_bsu"/>
</dbReference>
<dbReference type="Gene3D" id="2.60.40.1510">
    <property type="entry name" value="ntegrin, alpha v. Chain A, domain 3"/>
    <property type="match status" value="1"/>
</dbReference>
<dbReference type="GO" id="GO:0005925">
    <property type="term" value="C:focal adhesion"/>
    <property type="evidence" value="ECO:0007669"/>
    <property type="project" value="TreeGrafter"/>
</dbReference>
<proteinExistence type="inferred from homology"/>
<feature type="disulfide bond" evidence="13">
    <location>
        <begin position="64"/>
        <end position="95"/>
    </location>
</feature>
<evidence type="ECO:0000259" key="16">
    <source>
        <dbReference type="PROSITE" id="PS50234"/>
    </source>
</evidence>
<evidence type="ECO:0000256" key="8">
    <source>
        <dbReference type="ARBA" id="ARBA00022989"/>
    </source>
</evidence>
<dbReference type="PROSITE" id="PS00243">
    <property type="entry name" value="I_EGF_1"/>
    <property type="match status" value="2"/>
</dbReference>
<evidence type="ECO:0000256" key="2">
    <source>
        <dbReference type="ARBA" id="ARBA00007449"/>
    </source>
</evidence>
<keyword evidence="9 14" id="KW-0401">Integrin</keyword>
<evidence type="ECO:0000256" key="7">
    <source>
        <dbReference type="ARBA" id="ARBA00022889"/>
    </source>
</evidence>
<dbReference type="Pfam" id="PF08725">
    <property type="entry name" value="Integrin_b_cyt"/>
    <property type="match status" value="1"/>
</dbReference>
<dbReference type="GO" id="GO:0009986">
    <property type="term" value="C:cell surface"/>
    <property type="evidence" value="ECO:0007669"/>
    <property type="project" value="TreeGrafter"/>
</dbReference>
<keyword evidence="4 14" id="KW-0812">Transmembrane</keyword>
<feature type="disulfide bond" evidence="13">
    <location>
        <begin position="576"/>
        <end position="585"/>
    </location>
</feature>
<evidence type="ECO:0000256" key="6">
    <source>
        <dbReference type="ARBA" id="ARBA00022737"/>
    </source>
</evidence>
<dbReference type="Pfam" id="PF23105">
    <property type="entry name" value="EGF_integrin"/>
    <property type="match status" value="1"/>
</dbReference>
<dbReference type="InterPro" id="IPR036465">
    <property type="entry name" value="vWFA_dom_sf"/>
</dbReference>
<dbReference type="SUPFAM" id="SSF103575">
    <property type="entry name" value="Plexin repeat"/>
    <property type="match status" value="1"/>
</dbReference>
<keyword evidence="3" id="KW-0245">EGF-like domain</keyword>
<feature type="disulfide bond" evidence="13">
    <location>
        <begin position="491"/>
        <end position="500"/>
    </location>
</feature>
<evidence type="ECO:0000256" key="10">
    <source>
        <dbReference type="ARBA" id="ARBA00023136"/>
    </source>
</evidence>
<feature type="disulfide bond" evidence="13">
    <location>
        <begin position="549"/>
        <end position="554"/>
    </location>
</feature>
<dbReference type="SUPFAM" id="SSF53300">
    <property type="entry name" value="vWA-like"/>
    <property type="match status" value="1"/>
</dbReference>
<keyword evidence="18" id="KW-1185">Reference proteome</keyword>
<dbReference type="InterPro" id="IPR002035">
    <property type="entry name" value="VWF_A"/>
</dbReference>
<dbReference type="Pfam" id="PF00362">
    <property type="entry name" value="Integrin_beta"/>
    <property type="match status" value="1"/>
</dbReference>
<dbReference type="GO" id="GO:0016477">
    <property type="term" value="P:cell migration"/>
    <property type="evidence" value="ECO:0007669"/>
    <property type="project" value="TreeGrafter"/>
</dbReference>
<dbReference type="InterPro" id="IPR057243">
    <property type="entry name" value="Integrin_I-EGF_CS"/>
</dbReference>
<dbReference type="FunFam" id="2.10.25.10:FF:000036">
    <property type="entry name" value="Integrin beta"/>
    <property type="match status" value="1"/>
</dbReference>
<dbReference type="Gene3D" id="3.40.50.410">
    <property type="entry name" value="von Willebrand factor, type A domain"/>
    <property type="match status" value="1"/>
</dbReference>
<dbReference type="EMBL" id="LR824007">
    <property type="protein sequence ID" value="CAH0603373.1"/>
    <property type="molecule type" value="Genomic_DNA"/>
</dbReference>
<organism evidence="17 18">
    <name type="scientific">Chrysodeixis includens</name>
    <name type="common">Soybean looper</name>
    <name type="synonym">Pseudoplusia includens</name>
    <dbReference type="NCBI Taxonomy" id="689277"/>
    <lineage>
        <taxon>Eukaryota</taxon>
        <taxon>Metazoa</taxon>
        <taxon>Ecdysozoa</taxon>
        <taxon>Arthropoda</taxon>
        <taxon>Hexapoda</taxon>
        <taxon>Insecta</taxon>
        <taxon>Pterygota</taxon>
        <taxon>Neoptera</taxon>
        <taxon>Endopterygota</taxon>
        <taxon>Lepidoptera</taxon>
        <taxon>Glossata</taxon>
        <taxon>Ditrysia</taxon>
        <taxon>Noctuoidea</taxon>
        <taxon>Noctuidae</taxon>
        <taxon>Plusiinae</taxon>
        <taxon>Chrysodeixis</taxon>
    </lineage>
</organism>
<evidence type="ECO:0000313" key="17">
    <source>
        <dbReference type="EMBL" id="CAH0603373.1"/>
    </source>
</evidence>
<evidence type="ECO:0000256" key="4">
    <source>
        <dbReference type="ARBA" id="ARBA00022692"/>
    </source>
</evidence>
<keyword evidence="12" id="KW-0325">Glycoprotein</keyword>
<feature type="disulfide bond" evidence="13">
    <location>
        <begin position="650"/>
        <end position="725"/>
    </location>
</feature>
<protein>
    <recommendedName>
        <fullName evidence="14">Integrin beta</fullName>
    </recommendedName>
</protein>
<feature type="disulfide bond" evidence="13">
    <location>
        <begin position="502"/>
        <end position="516"/>
    </location>
</feature>
<keyword evidence="11 13" id="KW-1015">Disulfide bond</keyword>
<feature type="domain" description="VWFA" evidence="16">
    <location>
        <begin position="154"/>
        <end position="377"/>
    </location>
</feature>
<dbReference type="Proteomes" id="UP001154114">
    <property type="component" value="Chromosome 4"/>
</dbReference>
<keyword evidence="5" id="KW-0732">Signal</keyword>
<comment type="subcellular location">
    <subcellularLocation>
        <location evidence="14">Cell membrane</location>
        <topology evidence="14">Single-pass type I membrane protein</topology>
    </subcellularLocation>
    <subcellularLocation>
        <location evidence="1">Membrane</location>
        <topology evidence="1">Single-pass type I membrane protein</topology>
    </subcellularLocation>
</comment>
<feature type="transmembrane region" description="Helical" evidence="15">
    <location>
        <begin position="729"/>
        <end position="755"/>
    </location>
</feature>
<dbReference type="GO" id="GO:0007160">
    <property type="term" value="P:cell-matrix adhesion"/>
    <property type="evidence" value="ECO:0007669"/>
    <property type="project" value="TreeGrafter"/>
</dbReference>
<evidence type="ECO:0000256" key="3">
    <source>
        <dbReference type="ARBA" id="ARBA00022536"/>
    </source>
</evidence>
<dbReference type="InterPro" id="IPR002369">
    <property type="entry name" value="Integrin_bsu_VWA"/>
</dbReference>
<feature type="disulfide bond" evidence="13">
    <location>
        <begin position="644"/>
        <end position="653"/>
    </location>
</feature>
<dbReference type="OrthoDB" id="410592at2759"/>
<feature type="disulfide bond" evidence="13">
    <location>
        <begin position="74"/>
        <end position="84"/>
    </location>
</feature>
<dbReference type="GO" id="GO:0007229">
    <property type="term" value="P:integrin-mediated signaling pathway"/>
    <property type="evidence" value="ECO:0007669"/>
    <property type="project" value="UniProtKB-KW"/>
</dbReference>
<dbReference type="AlphaFoldDB" id="A0A9P0FZS9"/>
<dbReference type="PRINTS" id="PR01186">
    <property type="entry name" value="INTEGRINB"/>
</dbReference>
<dbReference type="GO" id="GO:0033627">
    <property type="term" value="P:cell adhesion mediated by integrin"/>
    <property type="evidence" value="ECO:0007669"/>
    <property type="project" value="TreeGrafter"/>
</dbReference>
<feature type="disulfide bond" evidence="13">
    <location>
        <begin position="615"/>
        <end position="631"/>
    </location>
</feature>
<accession>A0A9P0FZS9</accession>
<feature type="disulfide bond" evidence="13">
    <location>
        <begin position="571"/>
        <end position="602"/>
    </location>
</feature>
<feature type="disulfide bond" evidence="13">
    <location>
        <begin position="259"/>
        <end position="300"/>
    </location>
</feature>
<dbReference type="InterPro" id="IPR057073">
    <property type="entry name" value="EGF_integrin_2"/>
</dbReference>
<comment type="similarity">
    <text evidence="2 14">Belongs to the integrin beta chain family.</text>
</comment>
<feature type="transmembrane region" description="Helical" evidence="15">
    <location>
        <begin position="6"/>
        <end position="24"/>
    </location>
</feature>
<dbReference type="PIRSF" id="PIRSF002512">
    <property type="entry name" value="Integrin_B"/>
    <property type="match status" value="1"/>
</dbReference>
<evidence type="ECO:0000256" key="1">
    <source>
        <dbReference type="ARBA" id="ARBA00004479"/>
    </source>
</evidence>
<dbReference type="PANTHER" id="PTHR10082">
    <property type="entry name" value="INTEGRIN BETA SUBUNIT"/>
    <property type="match status" value="1"/>
</dbReference>
<evidence type="ECO:0000256" key="14">
    <source>
        <dbReference type="RuleBase" id="RU000633"/>
    </source>
</evidence>
<feature type="disulfide bond" evidence="13">
    <location>
        <begin position="61"/>
        <end position="71"/>
    </location>
</feature>
<sequence>MCVFPLTTFDIIVTGIVHDLFLISSLSCRIMFARSILFCVVIILQSYFVLSFNSCESKRTCQGCIQDPSVCVWCAANEYNGTRCRSRNDIGKGWCPAMLEDPSHHVNATENQSFSSSSEHVIQIKPQRYKLKLRAGKRQNFTFSFQPAQDYPVDIYFLLDASKTMESVQNATATQSEKIYLAMKNMTSNVHLGLGTFIDKKVLPFAEYRTFNTTYSFRHHLKLSDDFMSFKNMVSDLPLGENRDVQEGGLDALAQVMACQHVVGWRNESRKIIIFLTDGPYHAAGDGKSAGLFQPYDGRCYTQNDSYTMEQVMDYPSVGVIDELARKRDIIVMFFVENGVALIYNELSKVISGSKLSIYKKNKVNNPMESSPIVENLKHIYEKISKKIKLNYIVKSGQKKNIEITLNPDCTRDSAGAECDVEMGKELQLEGTVKVSEYISNNVLIDITVEGISEKLTLDIEVIKSCGCETKVEESSDYCHGEKRFCGECSCSSRRYGERCVCVKSEANSFNDTSTCIAKGDTNICSGRGSCICGACACTSRYEGQFCECNMDSCPRGSSQLLCSGHGSCKCGKCTCGREWSGEACDCYNLATDCAGDDGKICNNLGHCQCGVCKCDPPAQWDARTHQDKNCKVLACEDCHKMQCKKLENCAKCQRNKEEDCFLCADRIKPKLLETMPPEYLNSSDATWNVCDNVQTEVGCYTTFVYRYNDDDYTLELVVTQEKDCAKTYFMFGGIFLLTLLLVGAGTLIAWKLLVDARDRREYLRFQQQNALDASKPRENILYETPSSRVENPIYRKKSVDFNY</sequence>
<name>A0A9P0FZS9_CHRIL</name>
<dbReference type="GO" id="GO:0005178">
    <property type="term" value="F:integrin binding"/>
    <property type="evidence" value="ECO:0007669"/>
    <property type="project" value="TreeGrafter"/>
</dbReference>
<feature type="transmembrane region" description="Helical" evidence="15">
    <location>
        <begin position="31"/>
        <end position="50"/>
    </location>
</feature>
<feature type="disulfide bond" evidence="13">
    <location>
        <begin position="538"/>
        <end position="547"/>
    </location>
</feature>
<keyword evidence="6" id="KW-0677">Repeat</keyword>
<dbReference type="SMART" id="SM00187">
    <property type="entry name" value="INB"/>
    <property type="match status" value="1"/>
</dbReference>
<evidence type="ECO:0000256" key="11">
    <source>
        <dbReference type="ARBA" id="ARBA00023157"/>
    </source>
</evidence>